<dbReference type="SUPFAM" id="SSF82895">
    <property type="entry name" value="TSP-1 type 1 repeat"/>
    <property type="match status" value="2"/>
</dbReference>
<dbReference type="PANTHER" id="PTHR22906">
    <property type="entry name" value="PROPERDIN"/>
    <property type="match status" value="1"/>
</dbReference>
<evidence type="ECO:0000313" key="10">
    <source>
        <dbReference type="Proteomes" id="UP001159427"/>
    </source>
</evidence>
<dbReference type="PROSITE" id="PS50092">
    <property type="entry name" value="TSP1"/>
    <property type="match status" value="2"/>
</dbReference>
<dbReference type="Pfam" id="PF00090">
    <property type="entry name" value="TSP_1"/>
    <property type="match status" value="2"/>
</dbReference>
<keyword evidence="3 7" id="KW-0732">Signal</keyword>
<dbReference type="Proteomes" id="UP001159427">
    <property type="component" value="Unassembled WGS sequence"/>
</dbReference>
<dbReference type="InterPro" id="IPR000421">
    <property type="entry name" value="FA58C"/>
</dbReference>
<dbReference type="Gene3D" id="2.20.100.10">
    <property type="entry name" value="Thrombospondin type-1 (TSP1) repeat"/>
    <property type="match status" value="2"/>
</dbReference>
<gene>
    <name evidence="9" type="ORF">PEVE_00040373</name>
</gene>
<feature type="compositionally biased region" description="Basic and acidic residues" evidence="6">
    <location>
        <begin position="319"/>
        <end position="332"/>
    </location>
</feature>
<feature type="chain" id="PRO_5045942189" description="F5/8 type C domain-containing protein" evidence="7">
    <location>
        <begin position="22"/>
        <end position="347"/>
    </location>
</feature>
<comment type="subcellular location">
    <subcellularLocation>
        <location evidence="1">Secreted</location>
    </subcellularLocation>
</comment>
<feature type="region of interest" description="Disordered" evidence="6">
    <location>
        <begin position="310"/>
        <end position="334"/>
    </location>
</feature>
<dbReference type="PANTHER" id="PTHR22906:SF43">
    <property type="entry name" value="PROPERDIN"/>
    <property type="match status" value="1"/>
</dbReference>
<proteinExistence type="predicted"/>
<name>A0ABN8N7V9_9CNID</name>
<keyword evidence="4" id="KW-0677">Repeat</keyword>
<accession>A0ABN8N7V9</accession>
<evidence type="ECO:0000256" key="2">
    <source>
        <dbReference type="ARBA" id="ARBA00022525"/>
    </source>
</evidence>
<organism evidence="9 10">
    <name type="scientific">Porites evermanni</name>
    <dbReference type="NCBI Taxonomy" id="104178"/>
    <lineage>
        <taxon>Eukaryota</taxon>
        <taxon>Metazoa</taxon>
        <taxon>Cnidaria</taxon>
        <taxon>Anthozoa</taxon>
        <taxon>Hexacorallia</taxon>
        <taxon>Scleractinia</taxon>
        <taxon>Fungiina</taxon>
        <taxon>Poritidae</taxon>
        <taxon>Porites</taxon>
    </lineage>
</organism>
<evidence type="ECO:0000313" key="9">
    <source>
        <dbReference type="EMBL" id="CAH3041946.1"/>
    </source>
</evidence>
<protein>
    <recommendedName>
        <fullName evidence="8">F5/8 type C domain-containing protein</fullName>
    </recommendedName>
</protein>
<feature type="signal peptide" evidence="7">
    <location>
        <begin position="1"/>
        <end position="21"/>
    </location>
</feature>
<evidence type="ECO:0000256" key="3">
    <source>
        <dbReference type="ARBA" id="ARBA00022729"/>
    </source>
</evidence>
<evidence type="ECO:0000256" key="7">
    <source>
        <dbReference type="SAM" id="SignalP"/>
    </source>
</evidence>
<comment type="caution">
    <text evidence="9">The sequence shown here is derived from an EMBL/GenBank/DDBJ whole genome shotgun (WGS) entry which is preliminary data.</text>
</comment>
<evidence type="ECO:0000256" key="1">
    <source>
        <dbReference type="ARBA" id="ARBA00004613"/>
    </source>
</evidence>
<dbReference type="CDD" id="cd00057">
    <property type="entry name" value="FA58C"/>
    <property type="match status" value="1"/>
</dbReference>
<keyword evidence="5" id="KW-1015">Disulfide bond</keyword>
<dbReference type="InterPro" id="IPR008979">
    <property type="entry name" value="Galactose-bd-like_sf"/>
</dbReference>
<dbReference type="InterPro" id="IPR000884">
    <property type="entry name" value="TSP1_rpt"/>
</dbReference>
<dbReference type="PROSITE" id="PS50022">
    <property type="entry name" value="FA58C_3"/>
    <property type="match status" value="1"/>
</dbReference>
<dbReference type="EMBL" id="CALNXI010000733">
    <property type="protein sequence ID" value="CAH3041946.1"/>
    <property type="molecule type" value="Genomic_DNA"/>
</dbReference>
<dbReference type="SUPFAM" id="SSF49785">
    <property type="entry name" value="Galactose-binding domain-like"/>
    <property type="match status" value="1"/>
</dbReference>
<keyword evidence="2" id="KW-0964">Secreted</keyword>
<reference evidence="9 10" key="1">
    <citation type="submission" date="2022-05" db="EMBL/GenBank/DDBJ databases">
        <authorList>
            <consortium name="Genoscope - CEA"/>
            <person name="William W."/>
        </authorList>
    </citation>
    <scope>NUCLEOTIDE SEQUENCE [LARGE SCALE GENOMIC DNA]</scope>
</reference>
<dbReference type="Gene3D" id="2.60.120.260">
    <property type="entry name" value="Galactose-binding domain-like"/>
    <property type="match status" value="1"/>
</dbReference>
<sequence>MKALFFSWLLGILCVSGSVDGACLEDLGNKVPDKKITASSSLNKNTIASFARQDGKNAWCSASNDLSPFLQIELNEDKKITEIVTQGSRNLSRWVTQFRVKYYKEGKWKTYVKKDGTQDFDGNQSRERLKINPLDPPIVTTIIRIYPKKTGSVYKQTKLKNVTCLRLGFYGCSAPVDGGWGIWGNWSECSVTCGVGFRSRERKCDSPVPKNGGKPCNDSGRLETIDCIKPSCKVDGGWGRWSDWTDCNRTCGIGMKSRTRKCDSPKPQNGGRECDKNEGVDIKLCRKRKCPENEIYAGYSGSGEGWVMHSGGGMNSAGSEDRGPDEWEEHSGKIPFELMYGDDEDYS</sequence>
<dbReference type="InterPro" id="IPR036383">
    <property type="entry name" value="TSP1_rpt_sf"/>
</dbReference>
<evidence type="ECO:0000256" key="6">
    <source>
        <dbReference type="SAM" id="MobiDB-lite"/>
    </source>
</evidence>
<dbReference type="SMART" id="SM00231">
    <property type="entry name" value="FA58C"/>
    <property type="match status" value="1"/>
</dbReference>
<keyword evidence="10" id="KW-1185">Reference proteome</keyword>
<evidence type="ECO:0000256" key="4">
    <source>
        <dbReference type="ARBA" id="ARBA00022737"/>
    </source>
</evidence>
<dbReference type="SMART" id="SM00209">
    <property type="entry name" value="TSP1"/>
    <property type="match status" value="2"/>
</dbReference>
<dbReference type="Pfam" id="PF00754">
    <property type="entry name" value="F5_F8_type_C"/>
    <property type="match status" value="1"/>
</dbReference>
<evidence type="ECO:0000256" key="5">
    <source>
        <dbReference type="ARBA" id="ARBA00023157"/>
    </source>
</evidence>
<evidence type="ECO:0000259" key="8">
    <source>
        <dbReference type="PROSITE" id="PS50022"/>
    </source>
</evidence>
<dbReference type="PROSITE" id="PS01285">
    <property type="entry name" value="FA58C_1"/>
    <property type="match status" value="1"/>
</dbReference>
<feature type="domain" description="F5/8 type C" evidence="8">
    <location>
        <begin position="19"/>
        <end position="172"/>
    </location>
</feature>
<dbReference type="InterPro" id="IPR052065">
    <property type="entry name" value="Compl_asym_regulator"/>
</dbReference>